<dbReference type="InterPro" id="IPR052994">
    <property type="entry name" value="Tiny_macrocysts_regulators"/>
</dbReference>
<keyword evidence="2" id="KW-1133">Transmembrane helix</keyword>
<name>A0ABQ7GBL6_DUNSA</name>
<keyword evidence="2" id="KW-0812">Transmembrane</keyword>
<feature type="compositionally biased region" description="Polar residues" evidence="1">
    <location>
        <begin position="223"/>
        <end position="235"/>
    </location>
</feature>
<dbReference type="PANTHER" id="PTHR31600:SF2">
    <property type="entry name" value="GAMETE ENRICHED GENE 10 PROTEIN-RELATED"/>
    <property type="match status" value="1"/>
</dbReference>
<evidence type="ECO:0000313" key="3">
    <source>
        <dbReference type="EMBL" id="KAF5832008.1"/>
    </source>
</evidence>
<organism evidence="3 4">
    <name type="scientific">Dunaliella salina</name>
    <name type="common">Green alga</name>
    <name type="synonym">Protococcus salinus</name>
    <dbReference type="NCBI Taxonomy" id="3046"/>
    <lineage>
        <taxon>Eukaryota</taxon>
        <taxon>Viridiplantae</taxon>
        <taxon>Chlorophyta</taxon>
        <taxon>core chlorophytes</taxon>
        <taxon>Chlorophyceae</taxon>
        <taxon>CS clade</taxon>
        <taxon>Chlamydomonadales</taxon>
        <taxon>Dunaliellaceae</taxon>
        <taxon>Dunaliella</taxon>
    </lineage>
</organism>
<feature type="transmembrane region" description="Helical" evidence="2">
    <location>
        <begin position="469"/>
        <end position="488"/>
    </location>
</feature>
<protein>
    <submittedName>
        <fullName evidence="3">Uncharacterized protein</fullName>
    </submittedName>
</protein>
<dbReference type="PANTHER" id="PTHR31600">
    <property type="entry name" value="TINY MACROCYSTS PROTEIN B-RELATED"/>
    <property type="match status" value="1"/>
</dbReference>
<dbReference type="EMBL" id="MU069904">
    <property type="protein sequence ID" value="KAF5832008.1"/>
    <property type="molecule type" value="Genomic_DNA"/>
</dbReference>
<feature type="transmembrane region" description="Helical" evidence="2">
    <location>
        <begin position="83"/>
        <end position="105"/>
    </location>
</feature>
<feature type="compositionally biased region" description="Acidic residues" evidence="1">
    <location>
        <begin position="197"/>
        <end position="207"/>
    </location>
</feature>
<keyword evidence="4" id="KW-1185">Reference proteome</keyword>
<comment type="caution">
    <text evidence="3">The sequence shown here is derived from an EMBL/GenBank/DDBJ whole genome shotgun (WGS) entry which is preliminary data.</text>
</comment>
<sequence>MYYDTKPDEIREVKKGIWEFGNRMAYAAREAAYGVREKQQDVESSRAFRFILQRENHGDQLFQAYLKSLRLFVQTTWDNQESVARAVIAIMVVQAIVVLTLLHMFQLKLVLDVERARLSNLLALIGLPGPILRIMHAKPVVILEDDSDDEADEEEDGEKKLARAEKREEERKFQEAELKQRQEDGKDKLEGQGSQELDGEEEDEETKEEGAHKAGGLAIAGPSKTSSRNAGPQVTSPKRLLQLQSVLNYNGKALITSWFKSMKLVLPLFLWQLAVLIVFAITQKQAKEMHSPLASLYAQSRVNAWFAHTRFIALELVMIPEGEKGDWQKELAGDAEFLEHEYELALYGNDGKTSKDDPFPTQPATFASPVFSDLFFRDKGCHREDQGQCFSEEHRYYEATHNGLDAMMRRFIRELKLLAADDVQDLVFTSERMDYIYHVGMYDLQEGLIEASQLFTEFAISRFHTLEELHIALLVVTVALAVGYVYWVTKPYVAAVKKEASHVAGLLSHAPKELDVTSHLKGAQKV</sequence>
<evidence type="ECO:0000313" key="4">
    <source>
        <dbReference type="Proteomes" id="UP000815325"/>
    </source>
</evidence>
<proteinExistence type="predicted"/>
<feature type="compositionally biased region" description="Basic and acidic residues" evidence="1">
    <location>
        <begin position="157"/>
        <end position="190"/>
    </location>
</feature>
<dbReference type="Proteomes" id="UP000815325">
    <property type="component" value="Unassembled WGS sequence"/>
</dbReference>
<feature type="region of interest" description="Disordered" evidence="1">
    <location>
        <begin position="145"/>
        <end position="235"/>
    </location>
</feature>
<evidence type="ECO:0000256" key="1">
    <source>
        <dbReference type="SAM" id="MobiDB-lite"/>
    </source>
</evidence>
<keyword evidence="2" id="KW-0472">Membrane</keyword>
<reference evidence="3" key="1">
    <citation type="submission" date="2017-08" db="EMBL/GenBank/DDBJ databases">
        <authorList>
            <person name="Polle J.E."/>
            <person name="Barry K."/>
            <person name="Cushman J."/>
            <person name="Schmutz J."/>
            <person name="Tran D."/>
            <person name="Hathwaick L.T."/>
            <person name="Yim W.C."/>
            <person name="Jenkins J."/>
            <person name="Mckie-Krisberg Z.M."/>
            <person name="Prochnik S."/>
            <person name="Lindquist E."/>
            <person name="Dockter R.B."/>
            <person name="Adam C."/>
            <person name="Molina H."/>
            <person name="Bunkerborg J."/>
            <person name="Jin E."/>
            <person name="Buchheim M."/>
            <person name="Magnuson J."/>
        </authorList>
    </citation>
    <scope>NUCLEOTIDE SEQUENCE</scope>
    <source>
        <strain evidence="3">CCAP 19/18</strain>
    </source>
</reference>
<accession>A0ABQ7GBL6</accession>
<feature type="compositionally biased region" description="Acidic residues" evidence="1">
    <location>
        <begin position="145"/>
        <end position="156"/>
    </location>
</feature>
<gene>
    <name evidence="3" type="ORF">DUNSADRAFT_12249</name>
</gene>
<evidence type="ECO:0000256" key="2">
    <source>
        <dbReference type="SAM" id="Phobius"/>
    </source>
</evidence>